<dbReference type="InterPro" id="IPR050763">
    <property type="entry name" value="ABC_transporter_ATP-binding"/>
</dbReference>
<dbReference type="PANTHER" id="PTHR42711:SF5">
    <property type="entry name" value="ABC TRANSPORTER ATP-BINDING PROTEIN NATA"/>
    <property type="match status" value="1"/>
</dbReference>
<keyword evidence="2" id="KW-0813">Transport</keyword>
<sequence length="302" mass="34487">MNDLLQLTKINKEYSSVKAVDNVSFSVAGGSIFGLLGPNGAGKTSLIRIITGITHADSGQVLLNGLDTSVIKNPSIGYMPEERGLYKKMKVGEQLVYLCRLKGFSKIDAEAAVVYWMRKFEIESWWNKKIEELSKGMSQKIQFIATVVHKPSLIILDEPFSGLDPINSNLIKDEIIRLKNEGSSILFSTHRMEQVEEMCEEIVLMNKGKVVLNGHVNDIRNRFKENIYEIMTYEEIPESIYTSLKLNNHKARSIIIQLEENQKLNDILKYLIDQNIQIKSLRELLPTFNDIFIRTVNEVNYE</sequence>
<evidence type="ECO:0000256" key="3">
    <source>
        <dbReference type="ARBA" id="ARBA00022458"/>
    </source>
</evidence>
<dbReference type="InterPro" id="IPR003593">
    <property type="entry name" value="AAA+_ATPase"/>
</dbReference>
<dbReference type="SMART" id="SM00382">
    <property type="entry name" value="AAA"/>
    <property type="match status" value="1"/>
</dbReference>
<dbReference type="EMBL" id="JADKFW010000004">
    <property type="protein sequence ID" value="MBK9716282.1"/>
    <property type="molecule type" value="Genomic_DNA"/>
</dbReference>
<keyword evidence="3" id="KW-0536">Nodulation</keyword>
<dbReference type="AlphaFoldDB" id="A0A9D7S5L3"/>
<evidence type="ECO:0000256" key="4">
    <source>
        <dbReference type="ARBA" id="ARBA00022741"/>
    </source>
</evidence>
<protein>
    <submittedName>
        <fullName evidence="7">ATP-binding cassette domain-containing protein</fullName>
    </submittedName>
</protein>
<dbReference type="Proteomes" id="UP000808349">
    <property type="component" value="Unassembled WGS sequence"/>
</dbReference>
<gene>
    <name evidence="7" type="ORF">IPO85_01920</name>
</gene>
<comment type="similarity">
    <text evidence="1">Belongs to the ABC transporter superfamily.</text>
</comment>
<evidence type="ECO:0000313" key="8">
    <source>
        <dbReference type="Proteomes" id="UP000808349"/>
    </source>
</evidence>
<reference evidence="7 8" key="1">
    <citation type="submission" date="2020-10" db="EMBL/GenBank/DDBJ databases">
        <title>Connecting structure to function with the recovery of over 1000 high-quality activated sludge metagenome-assembled genomes encoding full-length rRNA genes using long-read sequencing.</title>
        <authorList>
            <person name="Singleton C.M."/>
            <person name="Petriglieri F."/>
            <person name="Kristensen J.M."/>
            <person name="Kirkegaard R.H."/>
            <person name="Michaelsen T.Y."/>
            <person name="Andersen M.H."/>
            <person name="Karst S.M."/>
            <person name="Dueholm M.S."/>
            <person name="Nielsen P.H."/>
            <person name="Albertsen M."/>
        </authorList>
    </citation>
    <scope>NUCLEOTIDE SEQUENCE [LARGE SCALE GENOMIC DNA]</scope>
    <source>
        <strain evidence="7">Ribe_18-Q3-R11-54_BAT3C.373</strain>
    </source>
</reference>
<dbReference type="InterPro" id="IPR027417">
    <property type="entry name" value="P-loop_NTPase"/>
</dbReference>
<dbReference type="Pfam" id="PF00005">
    <property type="entry name" value="ABC_tran"/>
    <property type="match status" value="1"/>
</dbReference>
<dbReference type="Pfam" id="PF13732">
    <property type="entry name" value="DrrA1-3_C"/>
    <property type="match status" value="1"/>
</dbReference>
<dbReference type="Gene3D" id="3.40.50.300">
    <property type="entry name" value="P-loop containing nucleotide triphosphate hydrolases"/>
    <property type="match status" value="1"/>
</dbReference>
<feature type="domain" description="ABC transporter" evidence="6">
    <location>
        <begin position="5"/>
        <end position="232"/>
    </location>
</feature>
<dbReference type="PROSITE" id="PS00211">
    <property type="entry name" value="ABC_TRANSPORTER_1"/>
    <property type="match status" value="1"/>
</dbReference>
<evidence type="ECO:0000256" key="2">
    <source>
        <dbReference type="ARBA" id="ARBA00022448"/>
    </source>
</evidence>
<evidence type="ECO:0000259" key="6">
    <source>
        <dbReference type="PROSITE" id="PS50893"/>
    </source>
</evidence>
<dbReference type="PROSITE" id="PS50893">
    <property type="entry name" value="ABC_TRANSPORTER_2"/>
    <property type="match status" value="1"/>
</dbReference>
<dbReference type="GO" id="GO:0016887">
    <property type="term" value="F:ATP hydrolysis activity"/>
    <property type="evidence" value="ECO:0007669"/>
    <property type="project" value="InterPro"/>
</dbReference>
<name>A0A9D7S5L3_9BACT</name>
<accession>A0A9D7S5L3</accession>
<proteinExistence type="inferred from homology"/>
<dbReference type="PANTHER" id="PTHR42711">
    <property type="entry name" value="ABC TRANSPORTER ATP-BINDING PROTEIN"/>
    <property type="match status" value="1"/>
</dbReference>
<keyword evidence="5 7" id="KW-0067">ATP-binding</keyword>
<keyword evidence="4" id="KW-0547">Nucleotide-binding</keyword>
<dbReference type="InterPro" id="IPR017871">
    <property type="entry name" value="ABC_transporter-like_CS"/>
</dbReference>
<dbReference type="SUPFAM" id="SSF52540">
    <property type="entry name" value="P-loop containing nucleoside triphosphate hydrolases"/>
    <property type="match status" value="1"/>
</dbReference>
<evidence type="ECO:0000256" key="1">
    <source>
        <dbReference type="ARBA" id="ARBA00005417"/>
    </source>
</evidence>
<organism evidence="7 8">
    <name type="scientific">Candidatus Defluviibacterium haderslevense</name>
    <dbReference type="NCBI Taxonomy" id="2981993"/>
    <lineage>
        <taxon>Bacteria</taxon>
        <taxon>Pseudomonadati</taxon>
        <taxon>Bacteroidota</taxon>
        <taxon>Saprospiria</taxon>
        <taxon>Saprospirales</taxon>
        <taxon>Saprospiraceae</taxon>
        <taxon>Candidatus Defluviibacterium</taxon>
    </lineage>
</organism>
<dbReference type="InterPro" id="IPR025302">
    <property type="entry name" value="DrrA1/2-like_C"/>
</dbReference>
<dbReference type="GO" id="GO:0005524">
    <property type="term" value="F:ATP binding"/>
    <property type="evidence" value="ECO:0007669"/>
    <property type="project" value="UniProtKB-KW"/>
</dbReference>
<dbReference type="InterPro" id="IPR003439">
    <property type="entry name" value="ABC_transporter-like_ATP-bd"/>
</dbReference>
<comment type="caution">
    <text evidence="7">The sequence shown here is derived from an EMBL/GenBank/DDBJ whole genome shotgun (WGS) entry which is preliminary data.</text>
</comment>
<evidence type="ECO:0000313" key="7">
    <source>
        <dbReference type="EMBL" id="MBK9716282.1"/>
    </source>
</evidence>
<evidence type="ECO:0000256" key="5">
    <source>
        <dbReference type="ARBA" id="ARBA00022840"/>
    </source>
</evidence>